<keyword evidence="3" id="KW-1185">Reference proteome</keyword>
<feature type="region of interest" description="Disordered" evidence="1">
    <location>
        <begin position="1"/>
        <end position="20"/>
    </location>
</feature>
<name>A0A5B7D7H2_PORTR</name>
<dbReference type="AlphaFoldDB" id="A0A5B7D7H2"/>
<evidence type="ECO:0000256" key="1">
    <source>
        <dbReference type="SAM" id="MobiDB-lite"/>
    </source>
</evidence>
<reference evidence="2 3" key="1">
    <citation type="submission" date="2019-05" db="EMBL/GenBank/DDBJ databases">
        <title>Another draft genome of Portunus trituberculatus and its Hox gene families provides insights of decapod evolution.</title>
        <authorList>
            <person name="Jeong J.-H."/>
            <person name="Song I."/>
            <person name="Kim S."/>
            <person name="Choi T."/>
            <person name="Kim D."/>
            <person name="Ryu S."/>
            <person name="Kim W."/>
        </authorList>
    </citation>
    <scope>NUCLEOTIDE SEQUENCE [LARGE SCALE GENOMIC DNA]</scope>
    <source>
        <tissue evidence="2">Muscle</tissue>
    </source>
</reference>
<dbReference type="EMBL" id="VSRR010000563">
    <property type="protein sequence ID" value="MPC17147.1"/>
    <property type="molecule type" value="Genomic_DNA"/>
</dbReference>
<comment type="caution">
    <text evidence="2">The sequence shown here is derived from an EMBL/GenBank/DDBJ whole genome shotgun (WGS) entry which is preliminary data.</text>
</comment>
<accession>A0A5B7D7H2</accession>
<evidence type="ECO:0000313" key="2">
    <source>
        <dbReference type="EMBL" id="MPC17147.1"/>
    </source>
</evidence>
<protein>
    <submittedName>
        <fullName evidence="2">Uncharacterized protein</fullName>
    </submittedName>
</protein>
<evidence type="ECO:0000313" key="3">
    <source>
        <dbReference type="Proteomes" id="UP000324222"/>
    </source>
</evidence>
<sequence>MTPASRVGEHSLDPRPAAATGEKAGVRVSYFNLPHAPRCRVLTGNRIRLSTGSFTLGRREELLLGLKGFGLTLTGFRLPAHP</sequence>
<proteinExistence type="predicted"/>
<dbReference type="Proteomes" id="UP000324222">
    <property type="component" value="Unassembled WGS sequence"/>
</dbReference>
<gene>
    <name evidence="2" type="ORF">E2C01_009994</name>
</gene>
<organism evidence="2 3">
    <name type="scientific">Portunus trituberculatus</name>
    <name type="common">Swimming crab</name>
    <name type="synonym">Neptunus trituberculatus</name>
    <dbReference type="NCBI Taxonomy" id="210409"/>
    <lineage>
        <taxon>Eukaryota</taxon>
        <taxon>Metazoa</taxon>
        <taxon>Ecdysozoa</taxon>
        <taxon>Arthropoda</taxon>
        <taxon>Crustacea</taxon>
        <taxon>Multicrustacea</taxon>
        <taxon>Malacostraca</taxon>
        <taxon>Eumalacostraca</taxon>
        <taxon>Eucarida</taxon>
        <taxon>Decapoda</taxon>
        <taxon>Pleocyemata</taxon>
        <taxon>Brachyura</taxon>
        <taxon>Eubrachyura</taxon>
        <taxon>Portunoidea</taxon>
        <taxon>Portunidae</taxon>
        <taxon>Portuninae</taxon>
        <taxon>Portunus</taxon>
    </lineage>
</organism>